<sequence length="75" mass="8331">MRGGLSGAMIWLVILLEGNFGTMEQYHWYSIVLSYLILALWLGFQTSTPCRIEQAGCTIYVSNPVSQATFLSGPQ</sequence>
<evidence type="ECO:0000313" key="2">
    <source>
        <dbReference type="EMBL" id="EDL80164.1"/>
    </source>
</evidence>
<dbReference type="Proteomes" id="UP000234681">
    <property type="component" value="Chromosome 3"/>
</dbReference>
<organism evidence="2 3">
    <name type="scientific">Rattus norvegicus</name>
    <name type="common">Rat</name>
    <dbReference type="NCBI Taxonomy" id="10116"/>
    <lineage>
        <taxon>Eukaryota</taxon>
        <taxon>Metazoa</taxon>
        <taxon>Chordata</taxon>
        <taxon>Craniata</taxon>
        <taxon>Vertebrata</taxon>
        <taxon>Euteleostomi</taxon>
        <taxon>Mammalia</taxon>
        <taxon>Eutheria</taxon>
        <taxon>Euarchontoglires</taxon>
        <taxon>Glires</taxon>
        <taxon>Rodentia</taxon>
        <taxon>Myomorpha</taxon>
        <taxon>Muroidea</taxon>
        <taxon>Muridae</taxon>
        <taxon>Murinae</taxon>
        <taxon>Rattus</taxon>
    </lineage>
</organism>
<name>A6HQ63_RAT</name>
<evidence type="ECO:0000256" key="1">
    <source>
        <dbReference type="SAM" id="Phobius"/>
    </source>
</evidence>
<reference evidence="3" key="1">
    <citation type="submission" date="2005-09" db="EMBL/GenBank/DDBJ databases">
        <authorList>
            <person name="Mural R.J."/>
            <person name="Li P.W."/>
            <person name="Adams M.D."/>
            <person name="Amanatides P.G."/>
            <person name="Baden-Tillson H."/>
            <person name="Barnstead M."/>
            <person name="Chin S.H."/>
            <person name="Dew I."/>
            <person name="Evans C.A."/>
            <person name="Ferriera S."/>
            <person name="Flanigan M."/>
            <person name="Fosler C."/>
            <person name="Glodek A."/>
            <person name="Gu Z."/>
            <person name="Holt R.A."/>
            <person name="Jennings D."/>
            <person name="Kraft C.L."/>
            <person name="Lu F."/>
            <person name="Nguyen T."/>
            <person name="Nusskern D.R."/>
            <person name="Pfannkoch C.M."/>
            <person name="Sitter C."/>
            <person name="Sutton G.G."/>
            <person name="Venter J.C."/>
            <person name="Wang Z."/>
            <person name="Woodage T."/>
            <person name="Zheng X.H."/>
            <person name="Zhong F."/>
        </authorList>
    </citation>
    <scope>NUCLEOTIDE SEQUENCE [LARGE SCALE GENOMIC DNA]</scope>
    <source>
        <strain>BN</strain>
        <strain evidence="3">Sprague-Dawley</strain>
    </source>
</reference>
<keyword evidence="1" id="KW-0812">Transmembrane</keyword>
<keyword evidence="1" id="KW-1133">Transmembrane helix</keyword>
<dbReference type="EMBL" id="CH473949">
    <property type="protein sequence ID" value="EDL80164.1"/>
    <property type="molecule type" value="Genomic_DNA"/>
</dbReference>
<gene>
    <name evidence="2" type="ORF">rCG_27097</name>
</gene>
<keyword evidence="1" id="KW-0472">Membrane</keyword>
<evidence type="ECO:0000313" key="3">
    <source>
        <dbReference type="Proteomes" id="UP000234681"/>
    </source>
</evidence>
<proteinExistence type="predicted"/>
<protein>
    <submittedName>
        <fullName evidence="2">RCG27097</fullName>
    </submittedName>
</protein>
<feature type="transmembrane region" description="Helical" evidence="1">
    <location>
        <begin position="26"/>
        <end position="44"/>
    </location>
</feature>
<dbReference type="AlphaFoldDB" id="A6HQ63"/>
<accession>A6HQ63</accession>